<evidence type="ECO:0008006" key="4">
    <source>
        <dbReference type="Google" id="ProtNLM"/>
    </source>
</evidence>
<organism evidence="2 3">
    <name type="scientific">Peptostreptococcus canis</name>
    <dbReference type="NCBI Taxonomy" id="1159213"/>
    <lineage>
        <taxon>Bacteria</taxon>
        <taxon>Bacillati</taxon>
        <taxon>Bacillota</taxon>
        <taxon>Clostridia</taxon>
        <taxon>Peptostreptococcales</taxon>
        <taxon>Peptostreptococcaceae</taxon>
        <taxon>Peptostreptococcus</taxon>
    </lineage>
</organism>
<sequence length="112" mass="11959">MTITIDIQTILFILAILGCVVLIFLIIFLKKLSNLISRIDDLINQNSTNVGLTIAKLPSLISGVDSVVDNAKDVSDVAVDFASDALVAKEKIKSGISTSVNIAGIVKDVFKK</sequence>
<keyword evidence="1" id="KW-0472">Membrane</keyword>
<keyword evidence="3" id="KW-1185">Reference proteome</keyword>
<reference evidence="2 3" key="1">
    <citation type="submission" date="2020-05" db="EMBL/GenBank/DDBJ databases">
        <title>Draft genome of xy-202 and genomic insight in genome of the genus Peptostreptococcus.</title>
        <authorList>
            <person name="Zhang Z."/>
        </authorList>
    </citation>
    <scope>NUCLEOTIDE SEQUENCE [LARGE SCALE GENOMIC DNA]</scope>
    <source>
        <strain evidence="2 3">DSM 27025</strain>
    </source>
</reference>
<keyword evidence="1" id="KW-0812">Transmembrane</keyword>
<gene>
    <name evidence="2" type="ORF">HLB29_04930</name>
</gene>
<name>A0ABR6TLF2_9FIRM</name>
<proteinExistence type="predicted"/>
<dbReference type="EMBL" id="JABGBW010000002">
    <property type="protein sequence ID" value="MBC2576024.1"/>
    <property type="molecule type" value="Genomic_DNA"/>
</dbReference>
<comment type="caution">
    <text evidence="2">The sequence shown here is derived from an EMBL/GenBank/DDBJ whole genome shotgun (WGS) entry which is preliminary data.</text>
</comment>
<evidence type="ECO:0000256" key="1">
    <source>
        <dbReference type="SAM" id="Phobius"/>
    </source>
</evidence>
<evidence type="ECO:0000313" key="3">
    <source>
        <dbReference type="Proteomes" id="UP000713904"/>
    </source>
</evidence>
<dbReference type="Proteomes" id="UP000713904">
    <property type="component" value="Unassembled WGS sequence"/>
</dbReference>
<feature type="transmembrane region" description="Helical" evidence="1">
    <location>
        <begin position="6"/>
        <end position="29"/>
    </location>
</feature>
<keyword evidence="1" id="KW-1133">Transmembrane helix</keyword>
<evidence type="ECO:0000313" key="2">
    <source>
        <dbReference type="EMBL" id="MBC2576024.1"/>
    </source>
</evidence>
<protein>
    <recommendedName>
        <fullName evidence="4">DUF948 domain-containing protein</fullName>
    </recommendedName>
</protein>
<accession>A0ABR6TLF2</accession>
<dbReference type="RefSeq" id="WP_185624034.1">
    <property type="nucleotide sequence ID" value="NZ_JABGBW010000002.1"/>
</dbReference>